<dbReference type="Pfam" id="PF03107">
    <property type="entry name" value="C1_2"/>
    <property type="match status" value="2"/>
</dbReference>
<gene>
    <name evidence="4" type="primary">gb21611</name>
    <name evidence="4" type="ORF">PR202_gb21611</name>
</gene>
<evidence type="ECO:0000259" key="3">
    <source>
        <dbReference type="Pfam" id="PF03107"/>
    </source>
</evidence>
<dbReference type="PANTHER" id="PTHR47841">
    <property type="entry name" value="DIACYLGLYCEROL KINASE THETA-LIKE-RELATED"/>
    <property type="match status" value="1"/>
</dbReference>
<dbReference type="PANTHER" id="PTHR47841:SF7">
    <property type="entry name" value="CYSTEINE_HISTIDINE-RICH C1 DOMAIN PROTEIN"/>
    <property type="match status" value="1"/>
</dbReference>
<proteinExistence type="predicted"/>
<name>A0AAV5FEF4_ELECO</name>
<keyword evidence="1" id="KW-0677">Repeat</keyword>
<dbReference type="InterPro" id="IPR046349">
    <property type="entry name" value="C1-like_sf"/>
</dbReference>
<evidence type="ECO:0000256" key="1">
    <source>
        <dbReference type="ARBA" id="ARBA00022737"/>
    </source>
</evidence>
<feature type="compositionally biased region" description="Low complexity" evidence="2">
    <location>
        <begin position="184"/>
        <end position="197"/>
    </location>
</feature>
<reference evidence="4" key="2">
    <citation type="submission" date="2021-12" db="EMBL/GenBank/DDBJ databases">
        <title>Resequencing data analysis of finger millet.</title>
        <authorList>
            <person name="Hatakeyama M."/>
            <person name="Aluri S."/>
            <person name="Balachadran M.T."/>
            <person name="Sivarajan S.R."/>
            <person name="Poveda L."/>
            <person name="Shimizu-Inatsugi R."/>
            <person name="Schlapbach R."/>
            <person name="Sreeman S.M."/>
            <person name="Shimizu K.K."/>
        </authorList>
    </citation>
    <scope>NUCLEOTIDE SEQUENCE</scope>
</reference>
<dbReference type="InterPro" id="IPR004146">
    <property type="entry name" value="DC1"/>
</dbReference>
<dbReference type="AlphaFoldDB" id="A0AAV5FEF4"/>
<evidence type="ECO:0000256" key="2">
    <source>
        <dbReference type="SAM" id="MobiDB-lite"/>
    </source>
</evidence>
<dbReference type="EMBL" id="BQKI01000084">
    <property type="protein sequence ID" value="GJN33053.1"/>
    <property type="molecule type" value="Genomic_DNA"/>
</dbReference>
<organism evidence="4 5">
    <name type="scientific">Eleusine coracana subsp. coracana</name>
    <dbReference type="NCBI Taxonomy" id="191504"/>
    <lineage>
        <taxon>Eukaryota</taxon>
        <taxon>Viridiplantae</taxon>
        <taxon>Streptophyta</taxon>
        <taxon>Embryophyta</taxon>
        <taxon>Tracheophyta</taxon>
        <taxon>Spermatophyta</taxon>
        <taxon>Magnoliopsida</taxon>
        <taxon>Liliopsida</taxon>
        <taxon>Poales</taxon>
        <taxon>Poaceae</taxon>
        <taxon>PACMAD clade</taxon>
        <taxon>Chloridoideae</taxon>
        <taxon>Cynodonteae</taxon>
        <taxon>Eleusininae</taxon>
        <taxon>Eleusine</taxon>
    </lineage>
</organism>
<accession>A0AAV5FEF4</accession>
<dbReference type="SUPFAM" id="SSF57889">
    <property type="entry name" value="Cysteine-rich domain"/>
    <property type="match status" value="1"/>
</dbReference>
<feature type="domain" description="DC1" evidence="3">
    <location>
        <begin position="37"/>
        <end position="84"/>
    </location>
</feature>
<feature type="domain" description="DC1" evidence="3">
    <location>
        <begin position="94"/>
        <end position="137"/>
    </location>
</feature>
<keyword evidence="5" id="KW-1185">Reference proteome</keyword>
<protein>
    <recommendedName>
        <fullName evidence="3">DC1 domain-containing protein</fullName>
    </recommendedName>
</protein>
<sequence length="259" mass="28822">MCWEDLSGTAYGCCAGCNFCIHESCAIHQQTLSSPAHHAHQLVLVQTRHDDATLLCDICVGSCVPGSFLYRCPPCGFDMHPSCARLPEVVCSARHMEHHLKLVQSEGRCAACNWRCAIREWFYRCTVCDIDYHVSCAAGCGEDSHNSVRQQGGEGLEERLTSPPRYVHHPRSHPVSVNLAGQEPVSSSSPTNPQSLSEPYGHGNRRQCAISSVHNYAEKARELMELMKLREELDRVSIRASLATSMRSHKEVMDILSQM</sequence>
<dbReference type="Proteomes" id="UP001054889">
    <property type="component" value="Unassembled WGS sequence"/>
</dbReference>
<evidence type="ECO:0000313" key="5">
    <source>
        <dbReference type="Proteomes" id="UP001054889"/>
    </source>
</evidence>
<reference evidence="4" key="1">
    <citation type="journal article" date="2018" name="DNA Res.">
        <title>Multiple hybrid de novo genome assembly of finger millet, an orphan allotetraploid crop.</title>
        <authorList>
            <person name="Hatakeyama M."/>
            <person name="Aluri S."/>
            <person name="Balachadran M.T."/>
            <person name="Sivarajan S.R."/>
            <person name="Patrignani A."/>
            <person name="Gruter S."/>
            <person name="Poveda L."/>
            <person name="Shimizu-Inatsugi R."/>
            <person name="Baeten J."/>
            <person name="Francoijs K.J."/>
            <person name="Nataraja K.N."/>
            <person name="Reddy Y.A.N."/>
            <person name="Phadnis S."/>
            <person name="Ravikumar R.L."/>
            <person name="Schlapbach R."/>
            <person name="Sreeman S.M."/>
            <person name="Shimizu K.K."/>
        </authorList>
    </citation>
    <scope>NUCLEOTIDE SEQUENCE</scope>
</reference>
<feature type="region of interest" description="Disordered" evidence="2">
    <location>
        <begin position="143"/>
        <end position="202"/>
    </location>
</feature>
<comment type="caution">
    <text evidence="4">The sequence shown here is derived from an EMBL/GenBank/DDBJ whole genome shotgun (WGS) entry which is preliminary data.</text>
</comment>
<evidence type="ECO:0000313" key="4">
    <source>
        <dbReference type="EMBL" id="GJN33053.1"/>
    </source>
</evidence>